<sequence length="193" mass="21704">KIFKKMSAPRSVASGVGAAVMNKQASKYNEVEGELLLNWIKKVTGENIPINGTRDNFVKQLKDGTLLCKFANKIVPNSITKAQSKPNSTFQYMSNLELFLSFISSQGVPREEQFRAVDLVESRDLYSVCMTLNSLGRILEKQGKTHPEQVKSSEILNLGTGDQVRLRVKNSFITIYHYDVNLIKLSLNSKIIY</sequence>
<reference evidence="2" key="1">
    <citation type="journal article" date="2020" name="Ecol. Evol.">
        <title>Genome structure and content of the rice root-knot nematode (Meloidogyne graminicola).</title>
        <authorList>
            <person name="Phan N.T."/>
            <person name="Danchin E.G.J."/>
            <person name="Klopp C."/>
            <person name="Perfus-Barbeoch L."/>
            <person name="Kozlowski D.K."/>
            <person name="Koutsovoulos G.D."/>
            <person name="Lopez-Roques C."/>
            <person name="Bouchez O."/>
            <person name="Zahm M."/>
            <person name="Besnard G."/>
            <person name="Bellafiore S."/>
        </authorList>
    </citation>
    <scope>NUCLEOTIDE SEQUENCE</scope>
    <source>
        <strain evidence="2">VN-18</strain>
    </source>
</reference>
<dbReference type="InterPro" id="IPR036872">
    <property type="entry name" value="CH_dom_sf"/>
</dbReference>
<dbReference type="PRINTS" id="PR00888">
    <property type="entry name" value="SM22CALPONIN"/>
</dbReference>
<dbReference type="SUPFAM" id="SSF47576">
    <property type="entry name" value="Calponin-homology domain, CH-domain"/>
    <property type="match status" value="1"/>
</dbReference>
<evidence type="ECO:0000313" key="2">
    <source>
        <dbReference type="EMBL" id="KAF7640015.1"/>
    </source>
</evidence>
<dbReference type="CDD" id="cd00014">
    <property type="entry name" value="CH_SF"/>
    <property type="match status" value="1"/>
</dbReference>
<dbReference type="InterPro" id="IPR001715">
    <property type="entry name" value="CH_dom"/>
</dbReference>
<proteinExistence type="predicted"/>
<dbReference type="EMBL" id="JABEBT010000002">
    <property type="protein sequence ID" value="KAF7640015.1"/>
    <property type="molecule type" value="Genomic_DNA"/>
</dbReference>
<name>A0A8T0A3S0_9BILA</name>
<dbReference type="GO" id="GO:0007015">
    <property type="term" value="P:actin filament organization"/>
    <property type="evidence" value="ECO:0007669"/>
    <property type="project" value="TreeGrafter"/>
</dbReference>
<dbReference type="GO" id="GO:0015629">
    <property type="term" value="C:actin cytoskeleton"/>
    <property type="evidence" value="ECO:0007669"/>
    <property type="project" value="TreeGrafter"/>
</dbReference>
<accession>A0A8T0A3S0</accession>
<organism evidence="2 3">
    <name type="scientific">Meloidogyne graminicola</name>
    <dbReference type="NCBI Taxonomy" id="189291"/>
    <lineage>
        <taxon>Eukaryota</taxon>
        <taxon>Metazoa</taxon>
        <taxon>Ecdysozoa</taxon>
        <taxon>Nematoda</taxon>
        <taxon>Chromadorea</taxon>
        <taxon>Rhabditida</taxon>
        <taxon>Tylenchina</taxon>
        <taxon>Tylenchomorpha</taxon>
        <taxon>Tylenchoidea</taxon>
        <taxon>Meloidogynidae</taxon>
        <taxon>Meloidogyninae</taxon>
        <taxon>Meloidogyne</taxon>
    </lineage>
</organism>
<dbReference type="OrthoDB" id="21595at2759"/>
<evidence type="ECO:0000313" key="3">
    <source>
        <dbReference type="Proteomes" id="UP000605970"/>
    </source>
</evidence>
<dbReference type="InterPro" id="IPR050606">
    <property type="entry name" value="Calponin-like"/>
</dbReference>
<dbReference type="PROSITE" id="PS50021">
    <property type="entry name" value="CH"/>
    <property type="match status" value="1"/>
</dbReference>
<dbReference type="SMART" id="SM00033">
    <property type="entry name" value="CH"/>
    <property type="match status" value="1"/>
</dbReference>
<dbReference type="InterPro" id="IPR003096">
    <property type="entry name" value="SM22_calponin"/>
</dbReference>
<evidence type="ECO:0000259" key="1">
    <source>
        <dbReference type="PROSITE" id="PS50021"/>
    </source>
</evidence>
<dbReference type="PANTHER" id="PTHR47385">
    <property type="entry name" value="CALPONIN"/>
    <property type="match status" value="1"/>
</dbReference>
<gene>
    <name evidence="2" type="ORF">Mgra_00000460</name>
</gene>
<feature type="domain" description="Calponin-homology (CH)" evidence="1">
    <location>
        <begin position="30"/>
        <end position="140"/>
    </location>
</feature>
<keyword evidence="3" id="KW-1185">Reference proteome</keyword>
<dbReference type="PANTHER" id="PTHR47385:SF9">
    <property type="entry name" value="CALPONIN-HOMOLOGY (CH) DOMAIN-CONTAINING PROTEIN"/>
    <property type="match status" value="1"/>
</dbReference>
<feature type="non-terminal residue" evidence="2">
    <location>
        <position position="1"/>
    </location>
</feature>
<dbReference type="AlphaFoldDB" id="A0A8T0A3S0"/>
<dbReference type="Pfam" id="PF00307">
    <property type="entry name" value="CH"/>
    <property type="match status" value="1"/>
</dbReference>
<dbReference type="GO" id="GO:0051015">
    <property type="term" value="F:actin filament binding"/>
    <property type="evidence" value="ECO:0007669"/>
    <property type="project" value="TreeGrafter"/>
</dbReference>
<comment type="caution">
    <text evidence="2">The sequence shown here is derived from an EMBL/GenBank/DDBJ whole genome shotgun (WGS) entry which is preliminary data.</text>
</comment>
<protein>
    <submittedName>
        <fullName evidence="2">Calponin-homology</fullName>
    </submittedName>
</protein>
<dbReference type="Proteomes" id="UP000605970">
    <property type="component" value="Unassembled WGS sequence"/>
</dbReference>
<dbReference type="Gene3D" id="1.10.418.10">
    <property type="entry name" value="Calponin-like domain"/>
    <property type="match status" value="1"/>
</dbReference>